<name>A0ABN1UJR3_9ACTN</name>
<accession>A0ABN1UJR3</accession>
<organism evidence="2 3">
    <name type="scientific">Nocardioides aquiterrae</name>
    <dbReference type="NCBI Taxonomy" id="203799"/>
    <lineage>
        <taxon>Bacteria</taxon>
        <taxon>Bacillati</taxon>
        <taxon>Actinomycetota</taxon>
        <taxon>Actinomycetes</taxon>
        <taxon>Propionibacteriales</taxon>
        <taxon>Nocardioidaceae</taxon>
        <taxon>Nocardioides</taxon>
    </lineage>
</organism>
<evidence type="ECO:0008006" key="4">
    <source>
        <dbReference type="Google" id="ProtNLM"/>
    </source>
</evidence>
<sequence>MNATERRHQDILMTSAVLREWSAGLRAWSRSARDESAGRRRDASEGRGHHRRRPAAPSAVPTAGPSPDGDLPTLDPVPVAELRELLVQAHGFSRRHVDQALAAAMLVAGYPPGYDRLGAADAFDLVEEILREPWGGPQG</sequence>
<feature type="region of interest" description="Disordered" evidence="1">
    <location>
        <begin position="29"/>
        <end position="76"/>
    </location>
</feature>
<comment type="caution">
    <text evidence="2">The sequence shown here is derived from an EMBL/GenBank/DDBJ whole genome shotgun (WGS) entry which is preliminary data.</text>
</comment>
<reference evidence="2 3" key="1">
    <citation type="journal article" date="2019" name="Int. J. Syst. Evol. Microbiol.">
        <title>The Global Catalogue of Microorganisms (GCM) 10K type strain sequencing project: providing services to taxonomists for standard genome sequencing and annotation.</title>
        <authorList>
            <consortium name="The Broad Institute Genomics Platform"/>
            <consortium name="The Broad Institute Genome Sequencing Center for Infectious Disease"/>
            <person name="Wu L."/>
            <person name="Ma J."/>
        </authorList>
    </citation>
    <scope>NUCLEOTIDE SEQUENCE [LARGE SCALE GENOMIC DNA]</scope>
    <source>
        <strain evidence="2 3">JCM 11813</strain>
    </source>
</reference>
<evidence type="ECO:0000313" key="2">
    <source>
        <dbReference type="EMBL" id="GAA1154355.1"/>
    </source>
</evidence>
<feature type="compositionally biased region" description="Basic and acidic residues" evidence="1">
    <location>
        <begin position="31"/>
        <end position="47"/>
    </location>
</feature>
<evidence type="ECO:0000313" key="3">
    <source>
        <dbReference type="Proteomes" id="UP001499979"/>
    </source>
</evidence>
<dbReference type="EMBL" id="BAAAJE010000019">
    <property type="protein sequence ID" value="GAA1154355.1"/>
    <property type="molecule type" value="Genomic_DNA"/>
</dbReference>
<keyword evidence="3" id="KW-1185">Reference proteome</keyword>
<protein>
    <recommendedName>
        <fullName evidence="4">ANTAR domain-containing protein</fullName>
    </recommendedName>
</protein>
<proteinExistence type="predicted"/>
<evidence type="ECO:0000256" key="1">
    <source>
        <dbReference type="SAM" id="MobiDB-lite"/>
    </source>
</evidence>
<dbReference type="Proteomes" id="UP001499979">
    <property type="component" value="Unassembled WGS sequence"/>
</dbReference>
<gene>
    <name evidence="2" type="ORF">GCM10009606_35810</name>
</gene>